<dbReference type="EMBL" id="CP003283">
    <property type="protein sequence ID" value="AFL96590.1"/>
    <property type="molecule type" value="Genomic_DNA"/>
</dbReference>
<proteinExistence type="predicted"/>
<dbReference type="KEGG" id="orh:Ornrh_0383"/>
<dbReference type="HOGENOM" id="CLU_2396778_0_0_10"/>
<keyword evidence="2" id="KW-1185">Reference proteome</keyword>
<sequence>MTKQETAPMFGGVATVIITTVTLYNDEQTQILTAINPKYFSFEEFYREIKTTLNNYPQQWKKYKTVIYHKEGNILKKFTEYATITNSEFIKLN</sequence>
<dbReference type="GeneID" id="71568649"/>
<dbReference type="Proteomes" id="UP000006051">
    <property type="component" value="Chromosome"/>
</dbReference>
<dbReference type="RefSeq" id="WP_014790217.1">
    <property type="nucleotide sequence ID" value="NC_018016.1"/>
</dbReference>
<gene>
    <name evidence="1" type="ordered locus">Ornrh_0383</name>
</gene>
<dbReference type="GeneID" id="97257143"/>
<reference evidence="1 2" key="1">
    <citation type="submission" date="2012-06" db="EMBL/GenBank/DDBJ databases">
        <title>The complete genome of Ornithobacterium rhinotracheale DSM 15997.</title>
        <authorList>
            <consortium name="US DOE Joint Genome Institute (JGI-PGF)"/>
            <person name="Lucas S."/>
            <person name="Copeland A."/>
            <person name="Lapidus A."/>
            <person name="Goodwin L."/>
            <person name="Pitluck S."/>
            <person name="Peters L."/>
            <person name="Mikhailova N."/>
            <person name="Teshima H."/>
            <person name="Kyrpides N."/>
            <person name="Mavromatis K."/>
            <person name="Pagani I."/>
            <person name="Ivanova N."/>
            <person name="Ovchinnikova G."/>
            <person name="Zeytun A."/>
            <person name="Detter J.C."/>
            <person name="Han C."/>
            <person name="Land M."/>
            <person name="Hauser L."/>
            <person name="Markowitz V."/>
            <person name="Cheng J.-F."/>
            <person name="Hugenholtz P."/>
            <person name="Woyke T."/>
            <person name="Wu D."/>
            <person name="Lang E."/>
            <person name="Kopitz M."/>
            <person name="Brambilla E."/>
            <person name="Klenk H.-P."/>
            <person name="Eisen J.A."/>
        </authorList>
    </citation>
    <scope>NUCLEOTIDE SEQUENCE [LARGE SCALE GENOMIC DNA]</scope>
    <source>
        <strain evidence="2">ATCC 51463 / DSM 15997 / CCUG 23171 / LMG 9086</strain>
    </source>
</reference>
<evidence type="ECO:0000313" key="1">
    <source>
        <dbReference type="EMBL" id="AFL96590.1"/>
    </source>
</evidence>
<name>I3ZY06_ORNRL</name>
<accession>I3ZY06</accession>
<organism evidence="1 2">
    <name type="scientific">Ornithobacterium rhinotracheale (strain ATCC 51463 / DSM 15997 / CCUG 23171 / CIP 104009 / LMG 9086)</name>
    <dbReference type="NCBI Taxonomy" id="867902"/>
    <lineage>
        <taxon>Bacteria</taxon>
        <taxon>Pseudomonadati</taxon>
        <taxon>Bacteroidota</taxon>
        <taxon>Flavobacteriia</taxon>
        <taxon>Flavobacteriales</taxon>
        <taxon>Weeksellaceae</taxon>
        <taxon>Ornithobacterium</taxon>
    </lineage>
</organism>
<protein>
    <submittedName>
        <fullName evidence="1">Uncharacterized protein</fullName>
    </submittedName>
</protein>
<dbReference type="AlphaFoldDB" id="I3ZY06"/>
<evidence type="ECO:0000313" key="2">
    <source>
        <dbReference type="Proteomes" id="UP000006051"/>
    </source>
</evidence>